<dbReference type="InterPro" id="IPR036880">
    <property type="entry name" value="Kunitz_BPTI_sf"/>
</dbReference>
<dbReference type="InterPro" id="IPR050098">
    <property type="entry name" value="TFPI/VKTCI-like"/>
</dbReference>
<reference evidence="6" key="1">
    <citation type="submission" date="2021-01" db="EMBL/GenBank/DDBJ databases">
        <title>Caligus Genome Assembly.</title>
        <authorList>
            <person name="Gallardo-Escarate C."/>
        </authorList>
    </citation>
    <scope>NUCLEOTIDE SEQUENCE [LARGE SCALE GENOMIC DNA]</scope>
</reference>
<keyword evidence="6" id="KW-1185">Reference proteome</keyword>
<sequence length="319" mass="36361">GNGNNFLSERQCLLRCGEEGSISQTEMKGFVQGMCLDSILIKEPEDAFCSPMEAVEAIQITLRHRKSALLDVVVPREPLFGNLPSHMATLRRFYFDEKQGCKLFVFGGCQGNENNFETMEDCIRSCGGPNEHGVSEFINQLQLQEQSSGSSTNLAIPSGTPINVCSLPKDFGNCMTVTSRYYYDRKTNSCKKFRYSGCGGNSNNFRSGEGCIETCGGLLEKDNRISALTLIACGAHIFNTKDHDHDFFNDHNNNSIHIDNDRVDYHKYLYHNDHYDNHHHDNYNNNYYYDNHDNNNQYNTHHNVYFLTPSHFTFPLQLQ</sequence>
<name>A0A7T8GW31_CALRO</name>
<dbReference type="InterPro" id="IPR020901">
    <property type="entry name" value="Prtase_inh_Kunz-CS"/>
</dbReference>
<protein>
    <submittedName>
        <fullName evidence="5">Papilinlike</fullName>
    </submittedName>
</protein>
<dbReference type="PROSITE" id="PS50279">
    <property type="entry name" value="BPTI_KUNITZ_2"/>
    <property type="match status" value="2"/>
</dbReference>
<keyword evidence="1" id="KW-0646">Protease inhibitor</keyword>
<keyword evidence="3" id="KW-1015">Disulfide bond</keyword>
<evidence type="ECO:0000259" key="4">
    <source>
        <dbReference type="PROSITE" id="PS50279"/>
    </source>
</evidence>
<dbReference type="PANTHER" id="PTHR10083:SF374">
    <property type="entry name" value="BPTI_KUNITZ INHIBITOR DOMAIN-CONTAINING PROTEIN"/>
    <property type="match status" value="1"/>
</dbReference>
<dbReference type="AlphaFoldDB" id="A0A7T8GW31"/>
<dbReference type="CDD" id="cd00109">
    <property type="entry name" value="Kunitz-type"/>
    <property type="match status" value="1"/>
</dbReference>
<dbReference type="PROSITE" id="PS00280">
    <property type="entry name" value="BPTI_KUNITZ_1"/>
    <property type="match status" value="2"/>
</dbReference>
<dbReference type="EMBL" id="CP045903">
    <property type="protein sequence ID" value="QQP38899.1"/>
    <property type="molecule type" value="Genomic_DNA"/>
</dbReference>
<proteinExistence type="predicted"/>
<feature type="non-terminal residue" evidence="5">
    <location>
        <position position="1"/>
    </location>
</feature>
<evidence type="ECO:0000313" key="5">
    <source>
        <dbReference type="EMBL" id="QQP38899.1"/>
    </source>
</evidence>
<dbReference type="Proteomes" id="UP000595437">
    <property type="component" value="Chromosome 14"/>
</dbReference>
<feature type="domain" description="BPTI/Kunitz inhibitor" evidence="4">
    <location>
        <begin position="81"/>
        <end position="126"/>
    </location>
</feature>
<dbReference type="Gene3D" id="4.10.410.10">
    <property type="entry name" value="Pancreatic trypsin inhibitor Kunitz domain"/>
    <property type="match status" value="2"/>
</dbReference>
<keyword evidence="2" id="KW-0722">Serine protease inhibitor</keyword>
<dbReference type="GO" id="GO:0005615">
    <property type="term" value="C:extracellular space"/>
    <property type="evidence" value="ECO:0007669"/>
    <property type="project" value="TreeGrafter"/>
</dbReference>
<dbReference type="InterPro" id="IPR002223">
    <property type="entry name" value="Kunitz_BPTI"/>
</dbReference>
<feature type="domain" description="BPTI/Kunitz inhibitor" evidence="4">
    <location>
        <begin position="165"/>
        <end position="215"/>
    </location>
</feature>
<dbReference type="OrthoDB" id="4473401at2759"/>
<dbReference type="SUPFAM" id="SSF57362">
    <property type="entry name" value="BPTI-like"/>
    <property type="match status" value="2"/>
</dbReference>
<dbReference type="PANTHER" id="PTHR10083">
    <property type="entry name" value="KUNITZ-TYPE PROTEASE INHIBITOR-RELATED"/>
    <property type="match status" value="1"/>
</dbReference>
<organism evidence="5 6">
    <name type="scientific">Caligus rogercresseyi</name>
    <name type="common">Sea louse</name>
    <dbReference type="NCBI Taxonomy" id="217165"/>
    <lineage>
        <taxon>Eukaryota</taxon>
        <taxon>Metazoa</taxon>
        <taxon>Ecdysozoa</taxon>
        <taxon>Arthropoda</taxon>
        <taxon>Crustacea</taxon>
        <taxon>Multicrustacea</taxon>
        <taxon>Hexanauplia</taxon>
        <taxon>Copepoda</taxon>
        <taxon>Siphonostomatoida</taxon>
        <taxon>Caligidae</taxon>
        <taxon>Caligus</taxon>
    </lineage>
</organism>
<dbReference type="Pfam" id="PF00014">
    <property type="entry name" value="Kunitz_BPTI"/>
    <property type="match status" value="2"/>
</dbReference>
<evidence type="ECO:0000256" key="2">
    <source>
        <dbReference type="ARBA" id="ARBA00022900"/>
    </source>
</evidence>
<dbReference type="PRINTS" id="PR00759">
    <property type="entry name" value="BASICPTASE"/>
</dbReference>
<evidence type="ECO:0000256" key="1">
    <source>
        <dbReference type="ARBA" id="ARBA00022690"/>
    </source>
</evidence>
<gene>
    <name evidence="5" type="ORF">FKW44_019609</name>
</gene>
<dbReference type="GO" id="GO:0004867">
    <property type="term" value="F:serine-type endopeptidase inhibitor activity"/>
    <property type="evidence" value="ECO:0007669"/>
    <property type="project" value="UniProtKB-KW"/>
</dbReference>
<evidence type="ECO:0000256" key="3">
    <source>
        <dbReference type="ARBA" id="ARBA00023157"/>
    </source>
</evidence>
<dbReference type="SMART" id="SM00131">
    <property type="entry name" value="KU"/>
    <property type="match status" value="2"/>
</dbReference>
<accession>A0A7T8GW31</accession>
<feature type="non-terminal residue" evidence="5">
    <location>
        <position position="319"/>
    </location>
</feature>
<evidence type="ECO:0000313" key="6">
    <source>
        <dbReference type="Proteomes" id="UP000595437"/>
    </source>
</evidence>